<protein>
    <submittedName>
        <fullName evidence="1">Lysis protein</fullName>
    </submittedName>
</protein>
<gene>
    <name evidence="1" type="ORF">IHE29_10500</name>
</gene>
<dbReference type="InterPro" id="IPR004929">
    <property type="entry name" value="I-spanin"/>
</dbReference>
<keyword evidence="2" id="KW-1185">Reference proteome</keyword>
<accession>A0ABZ2PX13</accession>
<dbReference type="EMBL" id="CP062176">
    <property type="protein sequence ID" value="WXK39668.1"/>
    <property type="molecule type" value="Genomic_DNA"/>
</dbReference>
<reference evidence="1 2" key="1">
    <citation type="submission" date="2020-09" db="EMBL/GenBank/DDBJ databases">
        <title>Genome sequences of Mycetohabitans spp.</title>
        <authorList>
            <person name="Carter M.E."/>
            <person name="Carpenter S.C.D."/>
            <person name="Bogdanove A.J."/>
        </authorList>
    </citation>
    <scope>NUCLEOTIDE SEQUENCE [LARGE SCALE GENOMIC DNA]</scope>
    <source>
        <strain evidence="1 2">B12</strain>
    </source>
</reference>
<name>A0ABZ2PX13_9BURK</name>
<dbReference type="Proteomes" id="UP001493153">
    <property type="component" value="Chromosome"/>
</dbReference>
<organism evidence="1 2">
    <name type="scientific">Mycetohabitans rhizoxinica</name>
    <dbReference type="NCBI Taxonomy" id="412963"/>
    <lineage>
        <taxon>Bacteria</taxon>
        <taxon>Pseudomonadati</taxon>
        <taxon>Pseudomonadota</taxon>
        <taxon>Betaproteobacteria</taxon>
        <taxon>Burkholderiales</taxon>
        <taxon>Burkholderiaceae</taxon>
        <taxon>Mycetohabitans</taxon>
    </lineage>
</organism>
<evidence type="ECO:0000313" key="1">
    <source>
        <dbReference type="EMBL" id="WXK39668.1"/>
    </source>
</evidence>
<dbReference type="RefSeq" id="WP_338910708.1">
    <property type="nucleotide sequence ID" value="NZ_CP062176.1"/>
</dbReference>
<proteinExistence type="predicted"/>
<dbReference type="Pfam" id="PF03245">
    <property type="entry name" value="Phage_lysis"/>
    <property type="match status" value="1"/>
</dbReference>
<evidence type="ECO:0000313" key="2">
    <source>
        <dbReference type="Proteomes" id="UP001493153"/>
    </source>
</evidence>
<sequence>MHIKLSWTLVAVVAVLSGAAVNFYCRAQLAQVHAEVLAVRERHTLDLKAISDAALAAERKAAENSQAAAKKIEALDVQLTKERQAHEADSRRYRAALAAGTERLRVAVANCSAGRDNVSSATRTASVGDGATAYADLDAATAQRVFAVAAADQREIDKLRALQRYICAVRPETAECTSEICVVIFEPHVVQSPLPVDIASFALVNRPIS</sequence>